<evidence type="ECO:0000313" key="2">
    <source>
        <dbReference type="Proteomes" id="UP000277204"/>
    </source>
</evidence>
<evidence type="ECO:0000313" key="1">
    <source>
        <dbReference type="EMBL" id="VDO78773.1"/>
    </source>
</evidence>
<protein>
    <submittedName>
        <fullName evidence="1">Uncharacterized protein</fullName>
    </submittedName>
</protein>
<name>A0A3P7ZL08_9TREM</name>
<sequence>MTLKKGRYNELIGFGKLRETANEFKVISFIV</sequence>
<dbReference type="AlphaFoldDB" id="A0A3P7ZL08"/>
<gene>
    <name evidence="1" type="ORF">SMRZ_LOCUS7922</name>
</gene>
<accession>A0A3P7ZL08</accession>
<reference evidence="1 2" key="1">
    <citation type="submission" date="2018-11" db="EMBL/GenBank/DDBJ databases">
        <authorList>
            <consortium name="Pathogen Informatics"/>
        </authorList>
    </citation>
    <scope>NUCLEOTIDE SEQUENCE [LARGE SCALE GENOMIC DNA]</scope>
    <source>
        <strain evidence="1 2">Zambia</strain>
    </source>
</reference>
<organism evidence="1 2">
    <name type="scientific">Schistosoma margrebowiei</name>
    <dbReference type="NCBI Taxonomy" id="48269"/>
    <lineage>
        <taxon>Eukaryota</taxon>
        <taxon>Metazoa</taxon>
        <taxon>Spiralia</taxon>
        <taxon>Lophotrochozoa</taxon>
        <taxon>Platyhelminthes</taxon>
        <taxon>Trematoda</taxon>
        <taxon>Digenea</taxon>
        <taxon>Strigeidida</taxon>
        <taxon>Schistosomatoidea</taxon>
        <taxon>Schistosomatidae</taxon>
        <taxon>Schistosoma</taxon>
    </lineage>
</organism>
<dbReference type="EMBL" id="UZAI01003308">
    <property type="protein sequence ID" value="VDO78773.1"/>
    <property type="molecule type" value="Genomic_DNA"/>
</dbReference>
<keyword evidence="2" id="KW-1185">Reference proteome</keyword>
<proteinExistence type="predicted"/>
<dbReference type="Proteomes" id="UP000277204">
    <property type="component" value="Unassembled WGS sequence"/>
</dbReference>